<keyword evidence="2" id="KW-0175">Coiled coil</keyword>
<dbReference type="Gene3D" id="3.40.50.2300">
    <property type="match status" value="1"/>
</dbReference>
<dbReference type="InterPro" id="IPR003100">
    <property type="entry name" value="PAZ_dom"/>
</dbReference>
<feature type="compositionally biased region" description="Gly residues" evidence="3">
    <location>
        <begin position="1"/>
        <end position="12"/>
    </location>
</feature>
<dbReference type="Gene3D" id="2.170.260.10">
    <property type="entry name" value="paz domain"/>
    <property type="match status" value="1"/>
</dbReference>
<evidence type="ECO:0000256" key="1">
    <source>
        <dbReference type="RuleBase" id="RU361178"/>
    </source>
</evidence>
<dbReference type="SUPFAM" id="SSF101690">
    <property type="entry name" value="PAZ domain"/>
    <property type="match status" value="1"/>
</dbReference>
<dbReference type="CDD" id="cd04658">
    <property type="entry name" value="Piwi_piwi-like_Euk"/>
    <property type="match status" value="1"/>
</dbReference>
<dbReference type="PANTHER" id="PTHR22891">
    <property type="entry name" value="EUKARYOTIC TRANSLATION INITIATION FACTOR 2C"/>
    <property type="match status" value="1"/>
</dbReference>
<name>A0A1W0WCW8_HYPEX</name>
<reference evidence="7" key="1">
    <citation type="submission" date="2017-01" db="EMBL/GenBank/DDBJ databases">
        <title>Comparative genomics of anhydrobiosis in the tardigrade Hypsibius dujardini.</title>
        <authorList>
            <person name="Yoshida Y."/>
            <person name="Koutsovoulos G."/>
            <person name="Laetsch D."/>
            <person name="Stevens L."/>
            <person name="Kumar S."/>
            <person name="Horikawa D."/>
            <person name="Ishino K."/>
            <person name="Komine S."/>
            <person name="Tomita M."/>
            <person name="Blaxter M."/>
            <person name="Arakawa K."/>
        </authorList>
    </citation>
    <scope>NUCLEOTIDE SEQUENCE [LARGE SCALE GENOMIC DNA]</scope>
    <source>
        <strain evidence="7">Z151</strain>
    </source>
</reference>
<feature type="domain" description="PAZ" evidence="4">
    <location>
        <begin position="352"/>
        <end position="471"/>
    </location>
</feature>
<evidence type="ECO:0000313" key="7">
    <source>
        <dbReference type="Proteomes" id="UP000192578"/>
    </source>
</evidence>
<feature type="compositionally biased region" description="Pro residues" evidence="3">
    <location>
        <begin position="20"/>
        <end position="31"/>
    </location>
</feature>
<dbReference type="SMART" id="SM00949">
    <property type="entry name" value="PAZ"/>
    <property type="match status" value="1"/>
</dbReference>
<feature type="coiled-coil region" evidence="2">
    <location>
        <begin position="353"/>
        <end position="381"/>
    </location>
</feature>
<sequence>MSGGPPRRGGVGRTHHIRPPTAPSAAPPSAAPPGAVAVPHQAQPSSIVQPVHPVARPTYQEARPHHSPASSGGTGEKSPSPTSSDRLGRDGRRRDRINRRDPPSPPVLSSAPRDLTTSPIMTRVPAPGMREAMPPIGTLSLVSPAARCISDEEMSTRPVKFHQRKTGSQGQAVKVIANYVEIHSNWDAFVALFDVQFQPDEPNRKLRREFVEQLLRRENIVAPSFVYNGRNMIFMRFAAAALLQRATHQMTFARGGEAQGVTCLITLARMVKSGEPEIDQFLNNMKNHWLQDILQLAMLGRSHYDPSAVIKVLEGNARIHLWPGFETSFANYDGGKLFNVDARFKVIRDTTMAMEIQEQIRQALRNRMNQQEAQYAAAEAMVGIIVITKYSDKPRTYRVMGLDFTKNVEYKFLKGTQETTLRAYFQTKYGITIKDASQPLILAEETGQARFKVPGQDRKLYLVPELCHPTGLTDEMRANFRLMKTMAEHTLQPPENRRVKTEDFMAKLLSHPDVEKFTDSWQLGFANDLMTVNARQMQPVALQQGYKKFSYQLPRGMDLRSGKFHVEFRNPQGIFFAYPADAGRLAYQFLEEMKLVGRPMGWNPPETERYEYDNDRNIVIVMLQTKHKGRYDEIKYLLCKELPVLSQCVVRKTLENQKNLKTVATKIAMQIGCKLGGAPWALDVSRFNQRANIMFLGVDTFHDSGAKGGTRAAVAVVGTMDTASTMYVSRAFFQNARQEIGDQLANCVGYMLEEYKATSKEKRYPDTVIFYRDGVGAGQLKAVCDNEVCAIEQAIKAKSATTLMAFVVVTKRHNTRFMVESGKEMQNPNPGVVVDEGVTKPNRMDFYIVAQSVRQGTVSPTYYNVIYDSTLLTVDQIQQLTYAQCCMYFNWTGPVKVPAPCQYAHKLAFLIGQSIHDSPSEEMSNFLYYL</sequence>
<dbReference type="EMBL" id="MTYJ01000131">
    <property type="protein sequence ID" value="OQV13039.1"/>
    <property type="molecule type" value="Genomic_DNA"/>
</dbReference>
<feature type="compositionally biased region" description="Basic and acidic residues" evidence="3">
    <location>
        <begin position="86"/>
        <end position="102"/>
    </location>
</feature>
<dbReference type="Gene3D" id="3.30.420.10">
    <property type="entry name" value="Ribonuclease H-like superfamily/Ribonuclease H"/>
    <property type="match status" value="1"/>
</dbReference>
<dbReference type="PROSITE" id="PS50822">
    <property type="entry name" value="PIWI"/>
    <property type="match status" value="1"/>
</dbReference>
<keyword evidence="7" id="KW-1185">Reference proteome</keyword>
<dbReference type="Pfam" id="PF02171">
    <property type="entry name" value="Piwi"/>
    <property type="match status" value="1"/>
</dbReference>
<feature type="region of interest" description="Disordered" evidence="3">
    <location>
        <begin position="1"/>
        <end position="131"/>
    </location>
</feature>
<dbReference type="Proteomes" id="UP000192578">
    <property type="component" value="Unassembled WGS sequence"/>
</dbReference>
<accession>A0A1W0WCW8</accession>
<dbReference type="SUPFAM" id="SSF53098">
    <property type="entry name" value="Ribonuclease H-like"/>
    <property type="match status" value="1"/>
</dbReference>
<dbReference type="InterPro" id="IPR012337">
    <property type="entry name" value="RNaseH-like_sf"/>
</dbReference>
<dbReference type="InterPro" id="IPR036397">
    <property type="entry name" value="RNaseH_sf"/>
</dbReference>
<organism evidence="6 7">
    <name type="scientific">Hypsibius exemplaris</name>
    <name type="common">Freshwater tardigrade</name>
    <dbReference type="NCBI Taxonomy" id="2072580"/>
    <lineage>
        <taxon>Eukaryota</taxon>
        <taxon>Metazoa</taxon>
        <taxon>Ecdysozoa</taxon>
        <taxon>Tardigrada</taxon>
        <taxon>Eutardigrada</taxon>
        <taxon>Parachela</taxon>
        <taxon>Hypsibioidea</taxon>
        <taxon>Hypsibiidae</taxon>
        <taxon>Hypsibius</taxon>
    </lineage>
</organism>
<gene>
    <name evidence="6" type="ORF">BV898_12696</name>
</gene>
<evidence type="ECO:0000259" key="5">
    <source>
        <dbReference type="PROSITE" id="PS50822"/>
    </source>
</evidence>
<feature type="compositionally biased region" description="Low complexity" evidence="3">
    <location>
        <begin position="32"/>
        <end position="44"/>
    </location>
</feature>
<proteinExistence type="inferred from homology"/>
<evidence type="ECO:0000313" key="6">
    <source>
        <dbReference type="EMBL" id="OQV13039.1"/>
    </source>
</evidence>
<dbReference type="InterPro" id="IPR036085">
    <property type="entry name" value="PAZ_dom_sf"/>
</dbReference>
<evidence type="ECO:0000259" key="4">
    <source>
        <dbReference type="PROSITE" id="PS50821"/>
    </source>
</evidence>
<dbReference type="SMART" id="SM00950">
    <property type="entry name" value="Piwi"/>
    <property type="match status" value="1"/>
</dbReference>
<feature type="domain" description="Piwi" evidence="5">
    <location>
        <begin position="618"/>
        <end position="916"/>
    </location>
</feature>
<comment type="caution">
    <text evidence="6">The sequence shown here is derived from an EMBL/GenBank/DDBJ whole genome shotgun (WGS) entry which is preliminary data.</text>
</comment>
<dbReference type="InterPro" id="IPR003165">
    <property type="entry name" value="Piwi"/>
</dbReference>
<evidence type="ECO:0000256" key="3">
    <source>
        <dbReference type="SAM" id="MobiDB-lite"/>
    </source>
</evidence>
<evidence type="ECO:0000256" key="2">
    <source>
        <dbReference type="SAM" id="Coils"/>
    </source>
</evidence>
<protein>
    <submittedName>
        <fullName evidence="6">Piwi-like protein 1</fullName>
    </submittedName>
</protein>
<dbReference type="AlphaFoldDB" id="A0A1W0WCW8"/>
<dbReference type="Pfam" id="PF02170">
    <property type="entry name" value="PAZ"/>
    <property type="match status" value="1"/>
</dbReference>
<comment type="similarity">
    <text evidence="1">Belongs to the argonaute family.</text>
</comment>
<dbReference type="GO" id="GO:0003723">
    <property type="term" value="F:RNA binding"/>
    <property type="evidence" value="ECO:0007669"/>
    <property type="project" value="InterPro"/>
</dbReference>
<dbReference type="OrthoDB" id="445936at2759"/>
<dbReference type="PROSITE" id="PS50821">
    <property type="entry name" value="PAZ"/>
    <property type="match status" value="1"/>
</dbReference>